<evidence type="ECO:0000313" key="8">
    <source>
        <dbReference type="Proteomes" id="UP001365405"/>
    </source>
</evidence>
<dbReference type="PANTHER" id="PTHR40980:SF3">
    <property type="entry name" value="TONB-DEPENDENT RECEPTOR-LIKE BETA-BARREL DOMAIN-CONTAINING PROTEIN"/>
    <property type="match status" value="1"/>
</dbReference>
<feature type="signal peptide" evidence="5">
    <location>
        <begin position="1"/>
        <end position="39"/>
    </location>
</feature>
<evidence type="ECO:0000313" key="7">
    <source>
        <dbReference type="EMBL" id="MEK8049586.1"/>
    </source>
</evidence>
<keyword evidence="3" id="KW-0472">Membrane</keyword>
<dbReference type="InterPro" id="IPR037066">
    <property type="entry name" value="Plug_dom_sf"/>
</dbReference>
<dbReference type="NCBIfam" id="TIGR01782">
    <property type="entry name" value="TonB-Xanth-Caul"/>
    <property type="match status" value="1"/>
</dbReference>
<dbReference type="RefSeq" id="WP_341409267.1">
    <property type="nucleotide sequence ID" value="NZ_JBBUTH010000002.1"/>
</dbReference>
<dbReference type="InterPro" id="IPR012910">
    <property type="entry name" value="Plug_dom"/>
</dbReference>
<comment type="caution">
    <text evidence="7">The sequence shown here is derived from an EMBL/GenBank/DDBJ whole genome shotgun (WGS) entry which is preliminary data.</text>
</comment>
<dbReference type="PANTHER" id="PTHR40980">
    <property type="entry name" value="PLUG DOMAIN-CONTAINING PROTEIN"/>
    <property type="match status" value="1"/>
</dbReference>
<keyword evidence="5" id="KW-0732">Signal</keyword>
<evidence type="ECO:0000259" key="6">
    <source>
        <dbReference type="Pfam" id="PF07715"/>
    </source>
</evidence>
<dbReference type="Proteomes" id="UP001365405">
    <property type="component" value="Unassembled WGS sequence"/>
</dbReference>
<organism evidence="7 8">
    <name type="scientific">Pseudaquabacterium inlustre</name>
    <dbReference type="NCBI Taxonomy" id="2984192"/>
    <lineage>
        <taxon>Bacteria</taxon>
        <taxon>Pseudomonadati</taxon>
        <taxon>Pseudomonadota</taxon>
        <taxon>Betaproteobacteria</taxon>
        <taxon>Burkholderiales</taxon>
        <taxon>Sphaerotilaceae</taxon>
        <taxon>Pseudaquabacterium</taxon>
    </lineage>
</organism>
<comment type="similarity">
    <text evidence="2">Belongs to the TonB-dependent receptor family.</text>
</comment>
<gene>
    <name evidence="7" type="ORF">AACH10_04980</name>
</gene>
<dbReference type="InterPro" id="IPR010104">
    <property type="entry name" value="TonB_rcpt_bac"/>
</dbReference>
<evidence type="ECO:0000256" key="4">
    <source>
        <dbReference type="ARBA" id="ARBA00023237"/>
    </source>
</evidence>
<protein>
    <submittedName>
        <fullName evidence="7">TonB-dependent receptor</fullName>
    </submittedName>
</protein>
<comment type="subcellular location">
    <subcellularLocation>
        <location evidence="1">Cell outer membrane</location>
    </subcellularLocation>
</comment>
<keyword evidence="4" id="KW-0998">Cell outer membrane</keyword>
<dbReference type="CDD" id="cd01347">
    <property type="entry name" value="ligand_gated_channel"/>
    <property type="match status" value="1"/>
</dbReference>
<accession>A0ABU9CCI4</accession>
<proteinExistence type="inferred from homology"/>
<keyword evidence="7" id="KW-0675">Receptor</keyword>
<dbReference type="Gene3D" id="2.170.130.10">
    <property type="entry name" value="TonB-dependent receptor, plug domain"/>
    <property type="match status" value="1"/>
</dbReference>
<feature type="chain" id="PRO_5045609776" evidence="5">
    <location>
        <begin position="40"/>
        <end position="925"/>
    </location>
</feature>
<dbReference type="EMBL" id="JBBUTH010000002">
    <property type="protein sequence ID" value="MEK8049586.1"/>
    <property type="molecule type" value="Genomic_DNA"/>
</dbReference>
<feature type="domain" description="TonB-dependent receptor plug" evidence="6">
    <location>
        <begin position="63"/>
        <end position="163"/>
    </location>
</feature>
<dbReference type="Gene3D" id="2.40.170.20">
    <property type="entry name" value="TonB-dependent receptor, beta-barrel domain"/>
    <property type="match status" value="1"/>
</dbReference>
<evidence type="ECO:0000256" key="3">
    <source>
        <dbReference type="ARBA" id="ARBA00023136"/>
    </source>
</evidence>
<name>A0ABU9CCI4_9BURK</name>
<dbReference type="Pfam" id="PF07715">
    <property type="entry name" value="Plug"/>
    <property type="match status" value="1"/>
</dbReference>
<evidence type="ECO:0000256" key="2">
    <source>
        <dbReference type="ARBA" id="ARBA00009810"/>
    </source>
</evidence>
<evidence type="ECO:0000256" key="5">
    <source>
        <dbReference type="SAM" id="SignalP"/>
    </source>
</evidence>
<dbReference type="InterPro" id="IPR036942">
    <property type="entry name" value="Beta-barrel_TonB_sf"/>
</dbReference>
<reference evidence="7 8" key="1">
    <citation type="submission" date="2024-04" db="EMBL/GenBank/DDBJ databases">
        <title>Novel species of the genus Ideonella isolated from streams.</title>
        <authorList>
            <person name="Lu H."/>
        </authorList>
    </citation>
    <scope>NUCLEOTIDE SEQUENCE [LARGE SCALE GENOMIC DNA]</scope>
    <source>
        <strain evidence="7 8">DXS22W</strain>
    </source>
</reference>
<dbReference type="SUPFAM" id="SSF56935">
    <property type="entry name" value="Porins"/>
    <property type="match status" value="1"/>
</dbReference>
<sequence>MTTSIQRARHGRRAPVFQARPVAASCALLLLGASELAMAQQASQEVTVTGIRRGIESAISVKKNAESIVEAVSAEDIGKLPDNSIAESIARLPGLAAQRVAGRAQVISLRGMSPDFATTTLNGREMVSTGDNRSVEFDQYPSELLAAVLVHKTPTASLIGQGLSGTLDMQTVRPLNFASRAVAVGGRYSDNSLGSAANAKGSGNRFNFSYIDQFANRTVGVAIGFAHQETPIQENQVGLYEPWEVKDSNVTPGLPAATTSSGGIKALRRTGKTTRDGLMATVEVKPSAAWTSVVDLFHSKAKQEDTANQLEMNFNYNGAYPCNPACNWSNVSVVNGTLAGGTMTSAYPLVRGMYNKRDDTIDALGWNNRFKAGDATLTLDLSWSKAKRDELNLENNTQLVGTPVPYDTTTVRFRSNDFSTFALTRDYSNPATLFLRGTIYGSGYGKVPHVDDELKSFKLSGAMPAPKGLPLISDIEVGLNYADRQKNKTQPEANINVGAQGDTVIGSDLQYGLVNLGFAGLGSVPSWNVPGAVSRYMTFSPSSTAFPYLIAKAWSVSEKITTAFLKGNIDSEWAGFPVRGNVGVQLQRADQSSTGMRLVNNVAAPVADGKTYTDVLPSLNLAFDLGQEQTLRLGLAKQVARPRVDELRSSLDFGIDNATGKPGGSGGNAKLDPWRANALDLSYEKYFGNKAYVAVAGFYKDLRSYIYKQTISNYDYSGFIAGLVPANSCTVGGVTNQPCPPILATGNYTAPFNGSGGKLSGVEMSASLPLDKLTPALKGFGVVASMTFNHSNISIDLSQDGDNRGSLGKASIGLPGLSKRVSNLTAYYEANGFEVRVSQRRRSDFIGEIGDFAANRKLRYVVGENITDLQVGYSFAEGRFKGLSLTAQVNNLTDEAYQTYSGTRDRPLEYIKWGRSVLLGANYRF</sequence>
<keyword evidence="8" id="KW-1185">Reference proteome</keyword>
<evidence type="ECO:0000256" key="1">
    <source>
        <dbReference type="ARBA" id="ARBA00004442"/>
    </source>
</evidence>